<keyword evidence="5 7" id="KW-0238">DNA-binding</keyword>
<comment type="similarity">
    <text evidence="7">Belongs to the MraZ family.</text>
</comment>
<evidence type="ECO:0000313" key="9">
    <source>
        <dbReference type="EMBL" id="TWG78808.1"/>
    </source>
</evidence>
<keyword evidence="2 7" id="KW-0963">Cytoplasm</keyword>
<dbReference type="PANTHER" id="PTHR34701:SF1">
    <property type="entry name" value="TRANSCRIPTIONAL REGULATOR MRAZ"/>
    <property type="match status" value="1"/>
</dbReference>
<dbReference type="CDD" id="cd16320">
    <property type="entry name" value="MraZ_N"/>
    <property type="match status" value="1"/>
</dbReference>
<dbReference type="Gene3D" id="3.40.1550.20">
    <property type="entry name" value="Transcriptional regulator MraZ domain"/>
    <property type="match status" value="1"/>
</dbReference>
<dbReference type="InterPro" id="IPR035644">
    <property type="entry name" value="MraZ_C"/>
</dbReference>
<comment type="subcellular location">
    <subcellularLocation>
        <location evidence="7">Cytoplasm</location>
        <location evidence="7">Nucleoid</location>
    </subcellularLocation>
</comment>
<evidence type="ECO:0000256" key="3">
    <source>
        <dbReference type="ARBA" id="ARBA00022737"/>
    </source>
</evidence>
<sequence>MAQPARTPGRAAGANLFQGASALSLDAKGRMSIPSRHREALQQQAEGRVTLTKHPDGCLLLFPRPEWEAFRTRIAALPMDAHWWKRIFLGNAADVEMDGAGRVLIAPELRGAALLDKEVMLLGMGSHFEVWDAATYAAKEQQAMAQGMPEALKNFSF</sequence>
<name>A0A562B1C7_9BURK</name>
<dbReference type="InterPro" id="IPR038619">
    <property type="entry name" value="MraZ_sf"/>
</dbReference>
<dbReference type="GO" id="GO:0005737">
    <property type="term" value="C:cytoplasm"/>
    <property type="evidence" value="ECO:0007669"/>
    <property type="project" value="UniProtKB-UniRule"/>
</dbReference>
<proteinExistence type="inferred from homology"/>
<dbReference type="GO" id="GO:2000143">
    <property type="term" value="P:negative regulation of DNA-templated transcription initiation"/>
    <property type="evidence" value="ECO:0007669"/>
    <property type="project" value="TreeGrafter"/>
</dbReference>
<evidence type="ECO:0000256" key="1">
    <source>
        <dbReference type="ARBA" id="ARBA00013860"/>
    </source>
</evidence>
<evidence type="ECO:0000313" key="10">
    <source>
        <dbReference type="Proteomes" id="UP000318141"/>
    </source>
</evidence>
<dbReference type="EMBL" id="VLJN01000067">
    <property type="protein sequence ID" value="TWG78808.1"/>
    <property type="molecule type" value="Genomic_DNA"/>
</dbReference>
<organism evidence="9 10">
    <name type="scientific">Cupriavidus gilardii J11</name>
    <dbReference type="NCBI Taxonomy" id="936133"/>
    <lineage>
        <taxon>Bacteria</taxon>
        <taxon>Pseudomonadati</taxon>
        <taxon>Pseudomonadota</taxon>
        <taxon>Betaproteobacteria</taxon>
        <taxon>Burkholderiales</taxon>
        <taxon>Burkholderiaceae</taxon>
        <taxon>Cupriavidus</taxon>
    </lineage>
</organism>
<dbReference type="HAMAP" id="MF_01008">
    <property type="entry name" value="MraZ"/>
    <property type="match status" value="1"/>
</dbReference>
<keyword evidence="10" id="KW-1185">Reference proteome</keyword>
<reference evidence="9 10" key="1">
    <citation type="submission" date="2019-07" db="EMBL/GenBank/DDBJ databases">
        <title>Genome sequencing of lignin-degrading bacterial isolates.</title>
        <authorList>
            <person name="Gladden J."/>
        </authorList>
    </citation>
    <scope>NUCLEOTIDE SEQUENCE [LARGE SCALE GENOMIC DNA]</scope>
    <source>
        <strain evidence="9 10">J11</strain>
    </source>
</reference>
<dbReference type="SUPFAM" id="SSF89447">
    <property type="entry name" value="AbrB/MazE/MraZ-like"/>
    <property type="match status" value="1"/>
</dbReference>
<dbReference type="AlphaFoldDB" id="A0A562B1C7"/>
<dbReference type="GO" id="GO:0000976">
    <property type="term" value="F:transcription cis-regulatory region binding"/>
    <property type="evidence" value="ECO:0007669"/>
    <property type="project" value="TreeGrafter"/>
</dbReference>
<dbReference type="Pfam" id="PF02381">
    <property type="entry name" value="MraZ"/>
    <property type="match status" value="2"/>
</dbReference>
<dbReference type="NCBIfam" id="TIGR00242">
    <property type="entry name" value="division/cell wall cluster transcriptional repressor MraZ"/>
    <property type="match status" value="1"/>
</dbReference>
<dbReference type="InterPro" id="IPR020603">
    <property type="entry name" value="MraZ_dom"/>
</dbReference>
<protein>
    <recommendedName>
        <fullName evidence="1 7">Transcriptional regulator MraZ</fullName>
    </recommendedName>
</protein>
<comment type="subunit">
    <text evidence="7">Forms oligomers.</text>
</comment>
<evidence type="ECO:0000256" key="4">
    <source>
        <dbReference type="ARBA" id="ARBA00023015"/>
    </source>
</evidence>
<feature type="domain" description="SpoVT-AbrB" evidence="8">
    <location>
        <begin position="20"/>
        <end position="66"/>
    </location>
</feature>
<dbReference type="GO" id="GO:0009295">
    <property type="term" value="C:nucleoid"/>
    <property type="evidence" value="ECO:0007669"/>
    <property type="project" value="UniProtKB-SubCell"/>
</dbReference>
<dbReference type="PROSITE" id="PS51740">
    <property type="entry name" value="SPOVT_ABRB"/>
    <property type="match status" value="2"/>
</dbReference>
<dbReference type="InterPro" id="IPR007159">
    <property type="entry name" value="SpoVT-AbrB_dom"/>
</dbReference>
<evidence type="ECO:0000256" key="2">
    <source>
        <dbReference type="ARBA" id="ARBA00022490"/>
    </source>
</evidence>
<comment type="caution">
    <text evidence="9">The sequence shown here is derived from an EMBL/GenBank/DDBJ whole genome shotgun (WGS) entry which is preliminary data.</text>
</comment>
<evidence type="ECO:0000256" key="6">
    <source>
        <dbReference type="ARBA" id="ARBA00023163"/>
    </source>
</evidence>
<dbReference type="CDD" id="cd16321">
    <property type="entry name" value="MraZ_C"/>
    <property type="match status" value="1"/>
</dbReference>
<keyword evidence="4 7" id="KW-0805">Transcription regulation</keyword>
<evidence type="ECO:0000256" key="5">
    <source>
        <dbReference type="ARBA" id="ARBA00023125"/>
    </source>
</evidence>
<dbReference type="GO" id="GO:0003700">
    <property type="term" value="F:DNA-binding transcription factor activity"/>
    <property type="evidence" value="ECO:0007669"/>
    <property type="project" value="UniProtKB-UniRule"/>
</dbReference>
<dbReference type="InterPro" id="IPR037914">
    <property type="entry name" value="SpoVT-AbrB_sf"/>
</dbReference>
<dbReference type="InterPro" id="IPR035642">
    <property type="entry name" value="MraZ_N"/>
</dbReference>
<evidence type="ECO:0000256" key="7">
    <source>
        <dbReference type="HAMAP-Rule" id="MF_01008"/>
    </source>
</evidence>
<evidence type="ECO:0000259" key="8">
    <source>
        <dbReference type="PROSITE" id="PS51740"/>
    </source>
</evidence>
<dbReference type="PANTHER" id="PTHR34701">
    <property type="entry name" value="TRANSCRIPTIONAL REGULATOR MRAZ"/>
    <property type="match status" value="1"/>
</dbReference>
<dbReference type="InterPro" id="IPR003444">
    <property type="entry name" value="MraZ"/>
</dbReference>
<keyword evidence="3" id="KW-0677">Repeat</keyword>
<feature type="domain" description="SpoVT-AbrB" evidence="8">
    <location>
        <begin position="92"/>
        <end position="135"/>
    </location>
</feature>
<gene>
    <name evidence="7" type="primary">mraZ</name>
    <name evidence="9" type="ORF">L602_000900001120</name>
</gene>
<dbReference type="Proteomes" id="UP000318141">
    <property type="component" value="Unassembled WGS sequence"/>
</dbReference>
<keyword evidence="6 7" id="KW-0804">Transcription</keyword>
<accession>A0A562B1C7</accession>